<dbReference type="OrthoDB" id="5515280at2"/>
<accession>A0A328C2A1</accession>
<dbReference type="Proteomes" id="UP000249169">
    <property type="component" value="Unassembled WGS sequence"/>
</dbReference>
<dbReference type="AlphaFoldDB" id="A0A328C2A1"/>
<organism evidence="1 2">
    <name type="scientific">Lujinxingia litoralis</name>
    <dbReference type="NCBI Taxonomy" id="2211119"/>
    <lineage>
        <taxon>Bacteria</taxon>
        <taxon>Deltaproteobacteria</taxon>
        <taxon>Bradymonadales</taxon>
        <taxon>Lujinxingiaceae</taxon>
        <taxon>Lujinxingia</taxon>
    </lineage>
</organism>
<proteinExistence type="predicted"/>
<evidence type="ECO:0000313" key="1">
    <source>
        <dbReference type="EMBL" id="RAL20045.1"/>
    </source>
</evidence>
<dbReference type="RefSeq" id="WP_111731469.1">
    <property type="nucleotide sequence ID" value="NZ_QHKO01000016.1"/>
</dbReference>
<keyword evidence="2" id="KW-1185">Reference proteome</keyword>
<gene>
    <name evidence="1" type="ORF">DL240_18965</name>
</gene>
<name>A0A328C2A1_9DELT</name>
<dbReference type="EMBL" id="QHKO01000016">
    <property type="protein sequence ID" value="RAL20045.1"/>
    <property type="molecule type" value="Genomic_DNA"/>
</dbReference>
<sequence length="97" mass="11098">MPVFQLDGGPWEIELDGKLSGYFWVNNPGGNMLDSYMVLREGIPFPLPHSVPVTFNPMALSGVHNEKEFYFWVEKMGELGEGTSSWEINETYQPWKV</sequence>
<protein>
    <submittedName>
        <fullName evidence="1">Uncharacterized protein</fullName>
    </submittedName>
</protein>
<comment type="caution">
    <text evidence="1">The sequence shown here is derived from an EMBL/GenBank/DDBJ whole genome shotgun (WGS) entry which is preliminary data.</text>
</comment>
<reference evidence="1 2" key="1">
    <citation type="submission" date="2018-05" db="EMBL/GenBank/DDBJ databases">
        <title>Lujinxingia marina gen. nov. sp. nov., a new facultative anaerobic member of the class Deltaproteobacteria, and proposal of Lujinxingaceae fam. nov.</title>
        <authorList>
            <person name="Li C.-M."/>
        </authorList>
    </citation>
    <scope>NUCLEOTIDE SEQUENCE [LARGE SCALE GENOMIC DNA]</scope>
    <source>
        <strain evidence="1 2">B210</strain>
    </source>
</reference>
<evidence type="ECO:0000313" key="2">
    <source>
        <dbReference type="Proteomes" id="UP000249169"/>
    </source>
</evidence>